<keyword evidence="2" id="KW-1185">Reference proteome</keyword>
<gene>
    <name evidence="1" type="ORF">ATO67_20420</name>
</gene>
<dbReference type="EMBL" id="LNUW01000008">
    <property type="protein sequence ID" value="KXG87121.1"/>
    <property type="molecule type" value="Genomic_DNA"/>
</dbReference>
<organism evidence="1 2">
    <name type="scientific">Agrobacterium bohemicum</name>
    <dbReference type="NCBI Taxonomy" id="2052828"/>
    <lineage>
        <taxon>Bacteria</taxon>
        <taxon>Pseudomonadati</taxon>
        <taxon>Pseudomonadota</taxon>
        <taxon>Alphaproteobacteria</taxon>
        <taxon>Hyphomicrobiales</taxon>
        <taxon>Rhizobiaceae</taxon>
        <taxon>Rhizobium/Agrobacterium group</taxon>
        <taxon>Agrobacterium</taxon>
    </lineage>
</organism>
<evidence type="ECO:0000313" key="2">
    <source>
        <dbReference type="Proteomes" id="UP000070498"/>
    </source>
</evidence>
<comment type="caution">
    <text evidence="1">The sequence shown here is derived from an EMBL/GenBank/DDBJ whole genome shotgun (WGS) entry which is preliminary data.</text>
</comment>
<dbReference type="AlphaFoldDB" id="A0A135P6S5"/>
<protein>
    <submittedName>
        <fullName evidence="1">Uncharacterized protein</fullName>
    </submittedName>
</protein>
<sequence length="123" mass="13944">MALLFSIKEFSVHEKIVQLEMYRDSMCQAWDTFSDARRELRSVMNVDSIDGGLVSSTVDLKKNPEARLRILEIDSLIRSILENAPHFLEVGRDAVGSLGPAFRKSFADPTFPSVEITKIKRED</sequence>
<reference evidence="1 2" key="1">
    <citation type="submission" date="2015-11" db="EMBL/GenBank/DDBJ databases">
        <title>Draft genome sequence of Agrobacterium sp. R89-1.</title>
        <authorList>
            <person name="Zahradnik J."/>
            <person name="Kyslikova E."/>
            <person name="Palyzova A."/>
            <person name="Kyslik P."/>
        </authorList>
    </citation>
    <scope>NUCLEOTIDE SEQUENCE [LARGE SCALE GENOMIC DNA]</scope>
    <source>
        <strain evidence="1 2">R89-1</strain>
    </source>
</reference>
<dbReference type="Proteomes" id="UP000070498">
    <property type="component" value="Unassembled WGS sequence"/>
</dbReference>
<name>A0A135P6S5_9HYPH</name>
<evidence type="ECO:0000313" key="1">
    <source>
        <dbReference type="EMBL" id="KXG87121.1"/>
    </source>
</evidence>
<accession>A0A135P6S5</accession>
<proteinExistence type="predicted"/>